<proteinExistence type="predicted"/>
<sequence>MGLSKEETMNSNSIAQLIKEGMRAFLENEEEPYMCYILERLALCSDSSVTVSDVGRFKGWLDKTFGIGPLNSVMHLLDEVADSCVLSMFENNPPNKDWEGYWEGWAIGRAWCNFYVWAYFDLIRKGGE</sequence>
<dbReference type="EMBL" id="GU988610">
    <property type="protein sequence ID" value="ADF58266.1"/>
    <property type="molecule type" value="Genomic_DNA"/>
</dbReference>
<organism evidence="1 2">
    <name type="scientific">Pseudomonas phage JG004</name>
    <dbReference type="NCBI Taxonomy" id="757342"/>
    <lineage>
        <taxon>Viruses</taxon>
        <taxon>Duplodnaviria</taxon>
        <taxon>Heunggongvirae</taxon>
        <taxon>Uroviricota</taxon>
        <taxon>Caudoviricetes</taxon>
        <taxon>Vandenendeviridae</taxon>
        <taxon>Skurskavirinae</taxon>
        <taxon>Pakpunavirus</taxon>
        <taxon>Pakpunavirus JG004</taxon>
    </lineage>
</organism>
<reference evidence="1 2" key="1">
    <citation type="journal article" date="2011" name="BMC Microbiol.">
        <title>Sequencing and Characterization of Pseudomonas aeruginosa phage JG004.</title>
        <authorList>
            <person name="Garbe J."/>
            <person name="Bunk B."/>
            <person name="Rohde M."/>
            <person name="Schobert M."/>
        </authorList>
    </citation>
    <scope>NUCLEOTIDE SEQUENCE [LARGE SCALE GENOMIC DNA]</scope>
    <source>
        <strain evidence="1 2">JG004</strain>
    </source>
</reference>
<gene>
    <name evidence="1" type="ORF">PJG4_010</name>
</gene>
<accession>F4YDI3</accession>
<dbReference type="KEGG" id="vg:14006009"/>
<dbReference type="OrthoDB" id="16059at10239"/>
<dbReference type="RefSeq" id="YP_007002518.1">
    <property type="nucleotide sequence ID" value="NC_019450.1"/>
</dbReference>
<evidence type="ECO:0000313" key="2">
    <source>
        <dbReference type="Proteomes" id="UP000008741"/>
    </source>
</evidence>
<name>F4YDI3_9CAUD</name>
<evidence type="ECO:0000313" key="1">
    <source>
        <dbReference type="EMBL" id="ADF58266.1"/>
    </source>
</evidence>
<dbReference type="GeneID" id="14006009"/>
<protein>
    <submittedName>
        <fullName evidence="1">Uncharacterized protein</fullName>
    </submittedName>
</protein>
<dbReference type="Proteomes" id="UP000008741">
    <property type="component" value="Segment"/>
</dbReference>
<keyword evidence="2" id="KW-1185">Reference proteome</keyword>